<organism evidence="13 14">
    <name type="scientific">Caldimicrobium thiodismutans</name>
    <dbReference type="NCBI Taxonomy" id="1653476"/>
    <lineage>
        <taxon>Bacteria</taxon>
        <taxon>Pseudomonadati</taxon>
        <taxon>Thermodesulfobacteriota</taxon>
        <taxon>Thermodesulfobacteria</taxon>
        <taxon>Thermodesulfobacteriales</taxon>
        <taxon>Thermodesulfobacteriaceae</taxon>
        <taxon>Caldimicrobium</taxon>
    </lineage>
</organism>
<dbReference type="FunFam" id="3.60.150.10:FF:000002">
    <property type="entry name" value="Chorismate synthase"/>
    <property type="match status" value="1"/>
</dbReference>
<keyword evidence="10 11" id="KW-0456">Lyase</keyword>
<dbReference type="EC" id="4.2.3.5" evidence="3 11"/>
<evidence type="ECO:0000256" key="5">
    <source>
        <dbReference type="ARBA" id="ARBA00022630"/>
    </source>
</evidence>
<evidence type="ECO:0000256" key="12">
    <source>
        <dbReference type="RuleBase" id="RU000605"/>
    </source>
</evidence>
<keyword evidence="7 11" id="KW-0274">FAD</keyword>
<dbReference type="GO" id="GO:0009073">
    <property type="term" value="P:aromatic amino acid family biosynthetic process"/>
    <property type="evidence" value="ECO:0007669"/>
    <property type="project" value="UniProtKB-KW"/>
</dbReference>
<reference evidence="13 14" key="1">
    <citation type="journal article" date="2016" name="Int. J. Syst. Evol. Microbiol.">
        <title>Caldimicrobium thiodismutans sp. nov., a sulfur-disproportionating bacterium isolated from a hot spring, and emended description of the genus Caldimicrobium.</title>
        <authorList>
            <person name="Kojima H."/>
            <person name="Umezawa K."/>
            <person name="Fukui M."/>
        </authorList>
    </citation>
    <scope>NUCLEOTIDE SEQUENCE [LARGE SCALE GENOMIC DNA]</scope>
    <source>
        <strain evidence="13 14">TF1</strain>
    </source>
</reference>
<feature type="binding site" evidence="11">
    <location>
        <begin position="125"/>
        <end position="127"/>
    </location>
    <ligand>
        <name>FMN</name>
        <dbReference type="ChEBI" id="CHEBI:58210"/>
    </ligand>
</feature>
<dbReference type="GO" id="GO:0010181">
    <property type="term" value="F:FMN binding"/>
    <property type="evidence" value="ECO:0007669"/>
    <property type="project" value="TreeGrafter"/>
</dbReference>
<dbReference type="KEGG" id="cthi:THC_0206"/>
<dbReference type="InterPro" id="IPR035904">
    <property type="entry name" value="Chorismate_synth_AroC_sf"/>
</dbReference>
<feature type="binding site" evidence="11">
    <location>
        <position position="277"/>
    </location>
    <ligand>
        <name>FMN</name>
        <dbReference type="ChEBI" id="CHEBI:58210"/>
    </ligand>
</feature>
<dbReference type="PROSITE" id="PS00787">
    <property type="entry name" value="CHORISMATE_SYNTHASE_1"/>
    <property type="match status" value="1"/>
</dbReference>
<dbReference type="OrthoDB" id="9771806at2"/>
<dbReference type="UniPathway" id="UPA00053">
    <property type="reaction ID" value="UER00090"/>
</dbReference>
<dbReference type="GO" id="GO:0009423">
    <property type="term" value="P:chorismate biosynthetic process"/>
    <property type="evidence" value="ECO:0007669"/>
    <property type="project" value="UniProtKB-UniRule"/>
</dbReference>
<evidence type="ECO:0000256" key="4">
    <source>
        <dbReference type="ARBA" id="ARBA00022605"/>
    </source>
</evidence>
<evidence type="ECO:0000256" key="10">
    <source>
        <dbReference type="ARBA" id="ARBA00023239"/>
    </source>
</evidence>
<gene>
    <name evidence="11" type="primary">aroC</name>
    <name evidence="13" type="ORF">THC_0206</name>
</gene>
<feature type="binding site" evidence="11">
    <location>
        <position position="48"/>
    </location>
    <ligand>
        <name>NADP(+)</name>
        <dbReference type="ChEBI" id="CHEBI:58349"/>
    </ligand>
</feature>
<dbReference type="NCBIfam" id="TIGR00033">
    <property type="entry name" value="aroC"/>
    <property type="match status" value="1"/>
</dbReference>
<comment type="subunit">
    <text evidence="11">Homotetramer.</text>
</comment>
<dbReference type="PIRSF" id="PIRSF001456">
    <property type="entry name" value="Chorismate_synth"/>
    <property type="match status" value="1"/>
</dbReference>
<feature type="binding site" evidence="11">
    <location>
        <begin position="292"/>
        <end position="296"/>
    </location>
    <ligand>
        <name>FMN</name>
        <dbReference type="ChEBI" id="CHEBI:58210"/>
    </ligand>
</feature>
<dbReference type="HAMAP" id="MF_00300">
    <property type="entry name" value="Chorismate_synth"/>
    <property type="match status" value="1"/>
</dbReference>
<evidence type="ECO:0000256" key="7">
    <source>
        <dbReference type="ARBA" id="ARBA00022827"/>
    </source>
</evidence>
<dbReference type="PANTHER" id="PTHR21085:SF0">
    <property type="entry name" value="CHORISMATE SYNTHASE"/>
    <property type="match status" value="1"/>
</dbReference>
<dbReference type="NCBIfam" id="NF003793">
    <property type="entry name" value="PRK05382.1"/>
    <property type="match status" value="1"/>
</dbReference>
<dbReference type="EMBL" id="AP014945">
    <property type="protein sequence ID" value="BAU22606.1"/>
    <property type="molecule type" value="Genomic_DNA"/>
</dbReference>
<accession>A0A0U5AVN5</accession>
<name>A0A0U5AVN5_9BACT</name>
<comment type="pathway">
    <text evidence="1 11 12">Metabolic intermediate biosynthesis; chorismate biosynthesis; chorismate from D-erythrose 4-phosphate and phosphoenolpyruvate: step 7/7.</text>
</comment>
<keyword evidence="14" id="KW-1185">Reference proteome</keyword>
<keyword evidence="5 11" id="KW-0285">Flavoprotein</keyword>
<evidence type="ECO:0000256" key="9">
    <source>
        <dbReference type="ARBA" id="ARBA00023141"/>
    </source>
</evidence>
<dbReference type="GO" id="GO:0004107">
    <property type="term" value="F:chorismate synthase activity"/>
    <property type="evidence" value="ECO:0007669"/>
    <property type="project" value="UniProtKB-UniRule"/>
</dbReference>
<comment type="similarity">
    <text evidence="2 11 12">Belongs to the chorismate synthase family.</text>
</comment>
<keyword evidence="4 11" id="KW-0028">Amino-acid biosynthesis</keyword>
<evidence type="ECO:0000256" key="3">
    <source>
        <dbReference type="ARBA" id="ARBA00013036"/>
    </source>
</evidence>
<evidence type="ECO:0000313" key="13">
    <source>
        <dbReference type="EMBL" id="BAU22606.1"/>
    </source>
</evidence>
<dbReference type="Pfam" id="PF01264">
    <property type="entry name" value="Chorismate_synt"/>
    <property type="match status" value="1"/>
</dbReference>
<evidence type="ECO:0000256" key="6">
    <source>
        <dbReference type="ARBA" id="ARBA00022643"/>
    </source>
</evidence>
<comment type="caution">
    <text evidence="11">Lacks conserved residue(s) required for the propagation of feature annotation.</text>
</comment>
<feature type="binding site" evidence="11">
    <location>
        <position position="318"/>
    </location>
    <ligand>
        <name>FMN</name>
        <dbReference type="ChEBI" id="CHEBI:58210"/>
    </ligand>
</feature>
<comment type="cofactor">
    <cofactor evidence="11 12">
        <name>FMNH2</name>
        <dbReference type="ChEBI" id="CHEBI:57618"/>
    </cofactor>
    <text evidence="11 12">Reduced FMN (FMNH(2)).</text>
</comment>
<dbReference type="InterPro" id="IPR000453">
    <property type="entry name" value="Chorismate_synth"/>
</dbReference>
<dbReference type="STRING" id="1653476.THC_0206"/>
<dbReference type="Gene3D" id="3.60.150.10">
    <property type="entry name" value="Chorismate synthase AroC"/>
    <property type="match status" value="1"/>
</dbReference>
<dbReference type="PROSITE" id="PS00788">
    <property type="entry name" value="CHORISMATE_SYNTHASE_2"/>
    <property type="match status" value="1"/>
</dbReference>
<sequence length="364" mass="39527">MAGNTIGTLFRVTTFGESHGPALGAIVDGCPPGLSLSEEYIQEELEKRRPGKGKGETPRKEKDKVHLLSGVFEGLTTGTPIALIIYNEDPQSSAYEPLKEVFRPGHADFTYFMKYGIRDHRGGGRASGRETVARVAAGAVAKRILEEYNIEVHAYTINLGGISAHARDLNFIYQNRLFCPDPFAYEKMIEKIEKTSKEGDTLGGIVEILAKNVPAGLGEPVFDKLSAELAKAICSVGAVKGFEIGAGFKVAEMKGSLNNDPISSQGFLKNDAGGLLGGISSGQDLILKVAVKPIPSHRKTQRTINLLKEEIEIQIGGRHDISAIPRIVPVLSAMTRIVLADHLLRQLAVLAFRKRLPFPHFFDA</sequence>
<evidence type="ECO:0000256" key="8">
    <source>
        <dbReference type="ARBA" id="ARBA00022857"/>
    </source>
</evidence>
<dbReference type="Proteomes" id="UP000068196">
    <property type="component" value="Chromosome"/>
</dbReference>
<evidence type="ECO:0000256" key="1">
    <source>
        <dbReference type="ARBA" id="ARBA00005044"/>
    </source>
</evidence>
<comment type="function">
    <text evidence="11">Catalyzes the anti-1,4-elimination of the C-3 phosphate and the C-6 proR hydrogen from 5-enolpyruvylshikimate-3-phosphate (EPSP) to yield chorismate, which is the branch point compound that serves as the starting substrate for the three terminal pathways of aromatic amino acid biosynthesis. This reaction introduces a second double bond into the aromatic ring system.</text>
</comment>
<dbReference type="GO" id="GO:0005829">
    <property type="term" value="C:cytosol"/>
    <property type="evidence" value="ECO:0007669"/>
    <property type="project" value="TreeGrafter"/>
</dbReference>
<dbReference type="GO" id="GO:0008652">
    <property type="term" value="P:amino acid biosynthetic process"/>
    <property type="evidence" value="ECO:0007669"/>
    <property type="project" value="UniProtKB-KW"/>
</dbReference>
<proteinExistence type="inferred from homology"/>
<evidence type="ECO:0000313" key="14">
    <source>
        <dbReference type="Proteomes" id="UP000068196"/>
    </source>
</evidence>
<dbReference type="PANTHER" id="PTHR21085">
    <property type="entry name" value="CHORISMATE SYNTHASE"/>
    <property type="match status" value="1"/>
</dbReference>
<keyword evidence="8 11" id="KW-0521">NADP</keyword>
<keyword evidence="6 11" id="KW-0288">FMN</keyword>
<dbReference type="SUPFAM" id="SSF103263">
    <property type="entry name" value="Chorismate synthase, AroC"/>
    <property type="match status" value="1"/>
</dbReference>
<dbReference type="RefSeq" id="WP_068512063.1">
    <property type="nucleotide sequence ID" value="NZ_AP014945.1"/>
</dbReference>
<dbReference type="CDD" id="cd07304">
    <property type="entry name" value="Chorismate_synthase"/>
    <property type="match status" value="1"/>
</dbReference>
<evidence type="ECO:0000256" key="2">
    <source>
        <dbReference type="ARBA" id="ARBA00008014"/>
    </source>
</evidence>
<reference evidence="14" key="2">
    <citation type="journal article" date="2016" name="Int. J. Syst. Evol. Microbiol.">
        <title>Caldimicrobium thiodismutans sp. nov., a sulfur-disproportionating bacterium isolated from a hot spring.</title>
        <authorList>
            <person name="Kojima H."/>
            <person name="Umezawa K."/>
            <person name="Fukui M."/>
        </authorList>
    </citation>
    <scope>NUCLEOTIDE SEQUENCE [LARGE SCALE GENOMIC DNA]</scope>
    <source>
        <strain evidence="14">TF1</strain>
    </source>
</reference>
<dbReference type="PATRIC" id="fig|1653476.3.peg.212"/>
<feature type="binding site" evidence="11">
    <location>
        <position position="54"/>
    </location>
    <ligand>
        <name>NADP(+)</name>
        <dbReference type="ChEBI" id="CHEBI:58349"/>
    </ligand>
</feature>
<protein>
    <recommendedName>
        <fullName evidence="3 11">Chorismate synthase</fullName>
        <shortName evidence="11">CS</shortName>
        <ecNumber evidence="3 11">4.2.3.5</ecNumber>
    </recommendedName>
    <alternativeName>
        <fullName evidence="11">5-enolpyruvylshikimate-3-phosphate phospholyase</fullName>
    </alternativeName>
</protein>
<comment type="catalytic activity">
    <reaction evidence="11 12">
        <text>5-O-(1-carboxyvinyl)-3-phosphoshikimate = chorismate + phosphate</text>
        <dbReference type="Rhea" id="RHEA:21020"/>
        <dbReference type="ChEBI" id="CHEBI:29748"/>
        <dbReference type="ChEBI" id="CHEBI:43474"/>
        <dbReference type="ChEBI" id="CHEBI:57701"/>
        <dbReference type="EC" id="4.2.3.5"/>
    </reaction>
</comment>
<dbReference type="AlphaFoldDB" id="A0A0U5AVN5"/>
<evidence type="ECO:0000256" key="11">
    <source>
        <dbReference type="HAMAP-Rule" id="MF_00300"/>
    </source>
</evidence>
<dbReference type="InterPro" id="IPR020541">
    <property type="entry name" value="Chorismate_synthase_CS"/>
</dbReference>
<keyword evidence="9 11" id="KW-0057">Aromatic amino acid biosynthesis</keyword>